<evidence type="ECO:0000256" key="4">
    <source>
        <dbReference type="ARBA" id="ARBA00023163"/>
    </source>
</evidence>
<feature type="compositionally biased region" description="Polar residues" evidence="6">
    <location>
        <begin position="1"/>
        <end position="13"/>
    </location>
</feature>
<feature type="compositionally biased region" description="Polar residues" evidence="6">
    <location>
        <begin position="150"/>
        <end position="167"/>
    </location>
</feature>
<evidence type="ECO:0000259" key="7">
    <source>
        <dbReference type="PROSITE" id="PS50048"/>
    </source>
</evidence>
<evidence type="ECO:0000313" key="9">
    <source>
        <dbReference type="Proteomes" id="UP000053411"/>
    </source>
</evidence>
<evidence type="ECO:0000256" key="2">
    <source>
        <dbReference type="ARBA" id="ARBA00023015"/>
    </source>
</evidence>
<dbReference type="GO" id="GO:0000981">
    <property type="term" value="F:DNA-binding transcription factor activity, RNA polymerase II-specific"/>
    <property type="evidence" value="ECO:0007669"/>
    <property type="project" value="InterPro"/>
</dbReference>
<dbReference type="PANTHER" id="PTHR47424:SF5">
    <property type="entry name" value="ZN(II)2CYS6 TRANSCRIPTION FACTOR (EUROFUNG)"/>
    <property type="match status" value="1"/>
</dbReference>
<dbReference type="Gene3D" id="4.10.240.10">
    <property type="entry name" value="Zn(2)-C6 fungal-type DNA-binding domain"/>
    <property type="match status" value="1"/>
</dbReference>
<keyword evidence="4" id="KW-0804">Transcription</keyword>
<dbReference type="PROSITE" id="PS50048">
    <property type="entry name" value="ZN2_CY6_FUNGAL_2"/>
    <property type="match status" value="1"/>
</dbReference>
<dbReference type="CDD" id="cd00067">
    <property type="entry name" value="GAL4"/>
    <property type="match status" value="1"/>
</dbReference>
<dbReference type="AlphaFoldDB" id="A0A0D2JPS7"/>
<dbReference type="RefSeq" id="XP_016626592.1">
    <property type="nucleotide sequence ID" value="XM_016782277.1"/>
</dbReference>
<keyword evidence="9" id="KW-1185">Reference proteome</keyword>
<dbReference type="GeneID" id="27717535"/>
<dbReference type="Pfam" id="PF00172">
    <property type="entry name" value="Zn_clus"/>
    <property type="match status" value="1"/>
</dbReference>
<keyword evidence="2" id="KW-0805">Transcription regulation</keyword>
<dbReference type="Proteomes" id="UP000053411">
    <property type="component" value="Unassembled WGS sequence"/>
</dbReference>
<dbReference type="OrthoDB" id="2123952at2759"/>
<proteinExistence type="predicted"/>
<dbReference type="PROSITE" id="PS00463">
    <property type="entry name" value="ZN2_CY6_FUNGAL_1"/>
    <property type="match status" value="1"/>
</dbReference>
<dbReference type="SUPFAM" id="SSF57701">
    <property type="entry name" value="Zn2/Cys6 DNA-binding domain"/>
    <property type="match status" value="1"/>
</dbReference>
<keyword evidence="5" id="KW-0539">Nucleus</keyword>
<evidence type="ECO:0000256" key="3">
    <source>
        <dbReference type="ARBA" id="ARBA00023125"/>
    </source>
</evidence>
<dbReference type="GO" id="GO:0000435">
    <property type="term" value="P:positive regulation of transcription from RNA polymerase II promoter by galactose"/>
    <property type="evidence" value="ECO:0007669"/>
    <property type="project" value="TreeGrafter"/>
</dbReference>
<feature type="domain" description="Zn(2)-C6 fungal-type" evidence="7">
    <location>
        <begin position="40"/>
        <end position="70"/>
    </location>
</feature>
<dbReference type="CDD" id="cd12148">
    <property type="entry name" value="fungal_TF_MHR"/>
    <property type="match status" value="1"/>
</dbReference>
<dbReference type="InterPro" id="IPR036864">
    <property type="entry name" value="Zn2-C6_fun-type_DNA-bd_sf"/>
</dbReference>
<feature type="compositionally biased region" description="Polar residues" evidence="6">
    <location>
        <begin position="101"/>
        <end position="111"/>
    </location>
</feature>
<dbReference type="GO" id="GO:0005634">
    <property type="term" value="C:nucleus"/>
    <property type="evidence" value="ECO:0007669"/>
    <property type="project" value="TreeGrafter"/>
</dbReference>
<gene>
    <name evidence="8" type="ORF">Z520_11789</name>
</gene>
<dbReference type="Pfam" id="PF04082">
    <property type="entry name" value="Fungal_trans"/>
    <property type="match status" value="1"/>
</dbReference>
<dbReference type="EMBL" id="KN848104">
    <property type="protein sequence ID" value="KIX92469.1"/>
    <property type="molecule type" value="Genomic_DNA"/>
</dbReference>
<dbReference type="InterPro" id="IPR007219">
    <property type="entry name" value="XnlR_reg_dom"/>
</dbReference>
<dbReference type="SMART" id="SM00906">
    <property type="entry name" value="Fungal_trans"/>
    <property type="match status" value="1"/>
</dbReference>
<evidence type="ECO:0000313" key="8">
    <source>
        <dbReference type="EMBL" id="KIX92469.1"/>
    </source>
</evidence>
<dbReference type="GO" id="GO:0008270">
    <property type="term" value="F:zinc ion binding"/>
    <property type="evidence" value="ECO:0007669"/>
    <property type="project" value="InterPro"/>
</dbReference>
<dbReference type="PANTHER" id="PTHR47424">
    <property type="entry name" value="REGULATORY PROTEIN GAL4"/>
    <property type="match status" value="1"/>
</dbReference>
<dbReference type="InterPro" id="IPR001138">
    <property type="entry name" value="Zn2Cys6_DnaBD"/>
</dbReference>
<evidence type="ECO:0000256" key="5">
    <source>
        <dbReference type="ARBA" id="ARBA00023242"/>
    </source>
</evidence>
<dbReference type="GO" id="GO:0006351">
    <property type="term" value="P:DNA-templated transcription"/>
    <property type="evidence" value="ECO:0007669"/>
    <property type="project" value="InterPro"/>
</dbReference>
<feature type="region of interest" description="Disordered" evidence="6">
    <location>
        <begin position="138"/>
        <end position="186"/>
    </location>
</feature>
<feature type="region of interest" description="Disordered" evidence="6">
    <location>
        <begin position="84"/>
        <end position="111"/>
    </location>
</feature>
<sequence length="750" mass="83405">MESYTSSQTNTYRKSPVGSAGNLSRSQPSSRKRARYISHACERCKRQKIRCNGEQPCDKCRVKRPQECSYGQWRHINWDQLQQHFDSASGNGPREDENENTTKSDGSLATWNPESFTRLENLLQSQSAKLDLLLQRSERSQDGDGLPTHKTGQSQIEQAKPTFNPTGLAQDDESRGNVGAIDSDENADAVLRSPKAPLPLYSGPSSCSFCINIVGVTLNKTYGTPTREQVILEPATVSILNGDIVIDHDERPEEDPPAPSLQPPLISAPMDRHDESLHLVRELTLAQALRLVLAYDDLVGVMHPVVSKDDLLRKTTELFGIIAVPPTPKASNIQLDRTDVSIVKMVLAIVLVMEGSDNHEMASKLFKSIQRDVEAKIWTTATEVKDLHLLILVAVYHFVRGNWRLAWRVTNNLTRMALELGLNLKKVVVRTFQDPTTRINVVNTFWTIFVLDRQMSYALGLPKSLEDADVDNGLPLPYSEPYLNAMVEYCHLGSNACDSLSEALSGQPRGTAEWQESFEYFRYRLDQWQRMHIDGDIHAADEDVSSARRIRHPRTVLYLRANQLRLLMLRPVLCGSNINLSADGQHWNTAVGIACDTVQVVANLESTSHLYQPHQTQYNYFLVTALGMLLLLGLAQDPSSPSNMSNNNAPVGPATHEKACQAAITALGLLKSTMNHSAASKRLWLRAYSMCLRLGVIPDDHNGLSASFVSDFEMPNVAANGIADFNTSFSELGSGMTPDFGWLLPEFEGI</sequence>
<organism evidence="8 9">
    <name type="scientific">Fonsecaea multimorphosa CBS 102226</name>
    <dbReference type="NCBI Taxonomy" id="1442371"/>
    <lineage>
        <taxon>Eukaryota</taxon>
        <taxon>Fungi</taxon>
        <taxon>Dikarya</taxon>
        <taxon>Ascomycota</taxon>
        <taxon>Pezizomycotina</taxon>
        <taxon>Eurotiomycetes</taxon>
        <taxon>Chaetothyriomycetidae</taxon>
        <taxon>Chaetothyriales</taxon>
        <taxon>Herpotrichiellaceae</taxon>
        <taxon>Fonsecaea</taxon>
    </lineage>
</organism>
<dbReference type="InterPro" id="IPR051127">
    <property type="entry name" value="Fungal_SecMet_Regulators"/>
</dbReference>
<reference evidence="8 9" key="1">
    <citation type="submission" date="2015-01" db="EMBL/GenBank/DDBJ databases">
        <title>The Genome Sequence of Fonsecaea multimorphosa CBS 102226.</title>
        <authorList>
            <consortium name="The Broad Institute Genomics Platform"/>
            <person name="Cuomo C."/>
            <person name="de Hoog S."/>
            <person name="Gorbushina A."/>
            <person name="Stielow B."/>
            <person name="Teixiera M."/>
            <person name="Abouelleil A."/>
            <person name="Chapman S.B."/>
            <person name="Priest M."/>
            <person name="Young S.K."/>
            <person name="Wortman J."/>
            <person name="Nusbaum C."/>
            <person name="Birren B."/>
        </authorList>
    </citation>
    <scope>NUCLEOTIDE SEQUENCE [LARGE SCALE GENOMIC DNA]</scope>
    <source>
        <strain evidence="8 9">CBS 102226</strain>
    </source>
</reference>
<dbReference type="GO" id="GO:0000978">
    <property type="term" value="F:RNA polymerase II cis-regulatory region sequence-specific DNA binding"/>
    <property type="evidence" value="ECO:0007669"/>
    <property type="project" value="TreeGrafter"/>
</dbReference>
<dbReference type="VEuPathDB" id="FungiDB:Z520_11789"/>
<protein>
    <recommendedName>
        <fullName evidence="7">Zn(2)-C6 fungal-type domain-containing protein</fullName>
    </recommendedName>
</protein>
<dbReference type="SMART" id="SM00066">
    <property type="entry name" value="GAL4"/>
    <property type="match status" value="1"/>
</dbReference>
<name>A0A0D2JPS7_9EURO</name>
<evidence type="ECO:0000256" key="6">
    <source>
        <dbReference type="SAM" id="MobiDB-lite"/>
    </source>
</evidence>
<keyword evidence="3" id="KW-0238">DNA-binding</keyword>
<evidence type="ECO:0000256" key="1">
    <source>
        <dbReference type="ARBA" id="ARBA00022723"/>
    </source>
</evidence>
<dbReference type="STRING" id="1442371.A0A0D2JPS7"/>
<feature type="region of interest" description="Disordered" evidence="6">
    <location>
        <begin position="1"/>
        <end position="34"/>
    </location>
</feature>
<accession>A0A0D2JPS7</accession>
<keyword evidence="1" id="KW-0479">Metal-binding</keyword>